<protein>
    <submittedName>
        <fullName evidence="1">Uncharacterized protein</fullName>
    </submittedName>
</protein>
<gene>
    <name evidence="1" type="ORF">BKCO1_1800034</name>
</gene>
<accession>A0A1J9R4V0</accession>
<sequence>MDSRSMVEGIDWPGWLAEPVMKPLLGEIEGKFNQTVYADKPKVRLLVGPDRVPLIVDEATLATFCPGMTCCHQRDSHTNAFDVALPAYSPMAVLVFIWWCYEGHLKSLDERALVFSPLTLAHLSLICQDFRLSRLGDWVKSYAELQFFDDRLFPDLHPKKFAISLPVLGTLWNTSNDTNPLRHVYVELFAYGLPLITREDGSKFVAATFTSSTMDKAPHAFREELWNTVRTRELKGNQHGWLWGLDLPGSLINHAFLKTLDDTQKTVLKHILKN</sequence>
<dbReference type="AlphaFoldDB" id="A0A1J9R4V0"/>
<evidence type="ECO:0000313" key="1">
    <source>
        <dbReference type="EMBL" id="OJD35258.1"/>
    </source>
</evidence>
<comment type="caution">
    <text evidence="1">The sequence shown here is derived from an EMBL/GenBank/DDBJ whole genome shotgun (WGS) entry which is preliminary data.</text>
</comment>
<evidence type="ECO:0000313" key="2">
    <source>
        <dbReference type="Proteomes" id="UP000183809"/>
    </source>
</evidence>
<reference evidence="1 2" key="1">
    <citation type="submission" date="2016-10" db="EMBL/GenBank/DDBJ databases">
        <title>Proteomics and genomics reveal pathogen-plant mechanisms compatible with a hemibiotrophic lifestyle of Diplodia corticola.</title>
        <authorList>
            <person name="Fernandes I."/>
            <person name="De Jonge R."/>
            <person name="Van De Peer Y."/>
            <person name="Devreese B."/>
            <person name="Alves A."/>
            <person name="Esteves A.C."/>
        </authorList>
    </citation>
    <scope>NUCLEOTIDE SEQUENCE [LARGE SCALE GENOMIC DNA]</scope>
    <source>
        <strain evidence="1 2">CBS 112549</strain>
    </source>
</reference>
<dbReference type="GeneID" id="31012069"/>
<dbReference type="Proteomes" id="UP000183809">
    <property type="component" value="Unassembled WGS sequence"/>
</dbReference>
<dbReference type="RefSeq" id="XP_020131518.1">
    <property type="nucleotide sequence ID" value="XM_020271810.1"/>
</dbReference>
<name>A0A1J9R4V0_9PEZI</name>
<dbReference type="EMBL" id="MNUE01000018">
    <property type="protein sequence ID" value="OJD35258.1"/>
    <property type="molecule type" value="Genomic_DNA"/>
</dbReference>
<keyword evidence="2" id="KW-1185">Reference proteome</keyword>
<proteinExistence type="predicted"/>
<organism evidence="1 2">
    <name type="scientific">Diplodia corticola</name>
    <dbReference type="NCBI Taxonomy" id="236234"/>
    <lineage>
        <taxon>Eukaryota</taxon>
        <taxon>Fungi</taxon>
        <taxon>Dikarya</taxon>
        <taxon>Ascomycota</taxon>
        <taxon>Pezizomycotina</taxon>
        <taxon>Dothideomycetes</taxon>
        <taxon>Dothideomycetes incertae sedis</taxon>
        <taxon>Botryosphaeriales</taxon>
        <taxon>Botryosphaeriaceae</taxon>
        <taxon>Diplodia</taxon>
    </lineage>
</organism>